<keyword evidence="1" id="KW-1133">Transmembrane helix</keyword>
<evidence type="ECO:0000256" key="1">
    <source>
        <dbReference type="SAM" id="Phobius"/>
    </source>
</evidence>
<accession>A0A1G7IID6</accession>
<sequence length="59" mass="6662">MKSRPKLQEENGPLVGFFRFATICGGLAYGKGHRGRGRQMRGHSAAVYLVFLKYIFDLD</sequence>
<proteinExistence type="predicted"/>
<keyword evidence="1" id="KW-0472">Membrane</keyword>
<evidence type="ECO:0000313" key="3">
    <source>
        <dbReference type="Proteomes" id="UP000182284"/>
    </source>
</evidence>
<dbReference type="AlphaFoldDB" id="A0A1G7IID6"/>
<keyword evidence="1" id="KW-0812">Transmembrane</keyword>
<gene>
    <name evidence="2" type="ORF">SAMN04488117_102343</name>
</gene>
<protein>
    <submittedName>
        <fullName evidence="2">Uncharacterized protein</fullName>
    </submittedName>
</protein>
<reference evidence="2 3" key="1">
    <citation type="submission" date="2016-10" db="EMBL/GenBank/DDBJ databases">
        <authorList>
            <person name="de Groot N.N."/>
        </authorList>
    </citation>
    <scope>NUCLEOTIDE SEQUENCE [LARGE SCALE GENOMIC DNA]</scope>
    <source>
        <strain evidence="2 3">DSM 27375</strain>
    </source>
</reference>
<dbReference type="EMBL" id="FNBL01000002">
    <property type="protein sequence ID" value="SDF12462.1"/>
    <property type="molecule type" value="Genomic_DNA"/>
</dbReference>
<feature type="transmembrane region" description="Helical" evidence="1">
    <location>
        <begin position="12"/>
        <end position="30"/>
    </location>
</feature>
<evidence type="ECO:0000313" key="2">
    <source>
        <dbReference type="EMBL" id="SDF12462.1"/>
    </source>
</evidence>
<name>A0A1G7IID6_9RHOB</name>
<organism evidence="2 3">
    <name type="scientific">Celeribacter baekdonensis</name>
    <dbReference type="NCBI Taxonomy" id="875171"/>
    <lineage>
        <taxon>Bacteria</taxon>
        <taxon>Pseudomonadati</taxon>
        <taxon>Pseudomonadota</taxon>
        <taxon>Alphaproteobacteria</taxon>
        <taxon>Rhodobacterales</taxon>
        <taxon>Roseobacteraceae</taxon>
        <taxon>Celeribacter</taxon>
    </lineage>
</organism>
<dbReference type="Proteomes" id="UP000182284">
    <property type="component" value="Unassembled WGS sequence"/>
</dbReference>